<evidence type="ECO:0000313" key="4">
    <source>
        <dbReference type="Proteomes" id="UP001597046"/>
    </source>
</evidence>
<feature type="region of interest" description="Disordered" evidence="1">
    <location>
        <begin position="201"/>
        <end position="224"/>
    </location>
</feature>
<keyword evidence="3" id="KW-0808">Transferase</keyword>
<dbReference type="RefSeq" id="WP_386050164.1">
    <property type="nucleotide sequence ID" value="NZ_JBHTKH010000001.1"/>
</dbReference>
<name>A0ABW3MSD7_9MICO</name>
<dbReference type="InterPro" id="IPR016181">
    <property type="entry name" value="Acyl_CoA_acyltransferase"/>
</dbReference>
<organism evidence="3 4">
    <name type="scientific">Terrabacter terrigena</name>
    <dbReference type="NCBI Taxonomy" id="574718"/>
    <lineage>
        <taxon>Bacteria</taxon>
        <taxon>Bacillati</taxon>
        <taxon>Actinomycetota</taxon>
        <taxon>Actinomycetes</taxon>
        <taxon>Micrococcales</taxon>
        <taxon>Intrasporangiaceae</taxon>
        <taxon>Terrabacter</taxon>
    </lineage>
</organism>
<evidence type="ECO:0000256" key="1">
    <source>
        <dbReference type="SAM" id="MobiDB-lite"/>
    </source>
</evidence>
<sequence length="224" mass="23936">MRSTASEMSERGWQLRPLAPEHCDELGGVHMAVWRDAYAGIMPDDYLAGLSDERCADSWRAVAARPADAAARTLVVVDDRGHLAGCGGAGPSRDADPPTEWELYAVNLMPSARGTGVADRFPDELLGGRDATLWVVEGNARARAFYTRRGFVDEGGRGEHPDTGPRSCGWYDEGPFLSGRPERPSSGAAACRRSGIAGRRRAVEPAGNFAPPARFVPAMSGIAP</sequence>
<evidence type="ECO:0000313" key="3">
    <source>
        <dbReference type="EMBL" id="MFD1052993.1"/>
    </source>
</evidence>
<evidence type="ECO:0000259" key="2">
    <source>
        <dbReference type="PROSITE" id="PS51186"/>
    </source>
</evidence>
<dbReference type="EC" id="2.3.1.-" evidence="3"/>
<dbReference type="Pfam" id="PF00583">
    <property type="entry name" value="Acetyltransf_1"/>
    <property type="match status" value="1"/>
</dbReference>
<dbReference type="InterPro" id="IPR000182">
    <property type="entry name" value="GNAT_dom"/>
</dbReference>
<reference evidence="4" key="1">
    <citation type="journal article" date="2019" name="Int. J. Syst. Evol. Microbiol.">
        <title>The Global Catalogue of Microorganisms (GCM) 10K type strain sequencing project: providing services to taxonomists for standard genome sequencing and annotation.</title>
        <authorList>
            <consortium name="The Broad Institute Genomics Platform"/>
            <consortium name="The Broad Institute Genome Sequencing Center for Infectious Disease"/>
            <person name="Wu L."/>
            <person name="Ma J."/>
        </authorList>
    </citation>
    <scope>NUCLEOTIDE SEQUENCE [LARGE SCALE GENOMIC DNA]</scope>
    <source>
        <strain evidence="4">CCUG 57508</strain>
    </source>
</reference>
<dbReference type="SUPFAM" id="SSF55729">
    <property type="entry name" value="Acyl-CoA N-acyltransferases (Nat)"/>
    <property type="match status" value="1"/>
</dbReference>
<proteinExistence type="predicted"/>
<comment type="caution">
    <text evidence="3">The sequence shown here is derived from an EMBL/GenBank/DDBJ whole genome shotgun (WGS) entry which is preliminary data.</text>
</comment>
<gene>
    <name evidence="3" type="ORF">ACFQ2V_01640</name>
</gene>
<dbReference type="PROSITE" id="PS51186">
    <property type="entry name" value="GNAT"/>
    <property type="match status" value="1"/>
</dbReference>
<keyword evidence="3" id="KW-0012">Acyltransferase</keyword>
<protein>
    <submittedName>
        <fullName evidence="3">GNAT family N-acetyltransferase</fullName>
        <ecNumber evidence="3">2.3.1.-</ecNumber>
    </submittedName>
</protein>
<accession>A0ABW3MSD7</accession>
<dbReference type="EMBL" id="JBHTKH010000001">
    <property type="protein sequence ID" value="MFD1052993.1"/>
    <property type="molecule type" value="Genomic_DNA"/>
</dbReference>
<dbReference type="Proteomes" id="UP001597046">
    <property type="component" value="Unassembled WGS sequence"/>
</dbReference>
<dbReference type="Gene3D" id="3.40.630.30">
    <property type="match status" value="1"/>
</dbReference>
<feature type="domain" description="N-acetyltransferase" evidence="2">
    <location>
        <begin position="13"/>
        <end position="178"/>
    </location>
</feature>
<keyword evidence="4" id="KW-1185">Reference proteome</keyword>
<dbReference type="GO" id="GO:0016746">
    <property type="term" value="F:acyltransferase activity"/>
    <property type="evidence" value="ECO:0007669"/>
    <property type="project" value="UniProtKB-KW"/>
</dbReference>